<feature type="compositionally biased region" description="Pro residues" evidence="2">
    <location>
        <begin position="59"/>
        <end position="71"/>
    </location>
</feature>
<accession>A0A2T0ZXB4</accession>
<feature type="region of interest" description="Disordered" evidence="2">
    <location>
        <begin position="38"/>
        <end position="92"/>
    </location>
</feature>
<name>A0A2T0ZXB4_9ACTN</name>
<keyword evidence="4" id="KW-1185">Reference proteome</keyword>
<evidence type="ECO:0000313" key="4">
    <source>
        <dbReference type="Proteomes" id="UP000237752"/>
    </source>
</evidence>
<dbReference type="Proteomes" id="UP000237752">
    <property type="component" value="Unassembled WGS sequence"/>
</dbReference>
<dbReference type="RefSeq" id="WP_170111078.1">
    <property type="nucleotide sequence ID" value="NZ_PVUE01000012.1"/>
</dbReference>
<dbReference type="EMBL" id="PVUE01000012">
    <property type="protein sequence ID" value="PRZ41005.1"/>
    <property type="molecule type" value="Genomic_DNA"/>
</dbReference>
<evidence type="ECO:0000256" key="2">
    <source>
        <dbReference type="SAM" id="MobiDB-lite"/>
    </source>
</evidence>
<comment type="similarity">
    <text evidence="1">Belongs to the phD/YefM antitoxin family.</text>
</comment>
<dbReference type="AlphaFoldDB" id="A0A2T0ZXB4"/>
<dbReference type="InterPro" id="IPR036165">
    <property type="entry name" value="YefM-like_sf"/>
</dbReference>
<organism evidence="3 4">
    <name type="scientific">Antricoccus suffuscus</name>
    <dbReference type="NCBI Taxonomy" id="1629062"/>
    <lineage>
        <taxon>Bacteria</taxon>
        <taxon>Bacillati</taxon>
        <taxon>Actinomycetota</taxon>
        <taxon>Actinomycetes</taxon>
        <taxon>Geodermatophilales</taxon>
        <taxon>Antricoccaceae</taxon>
        <taxon>Antricoccus</taxon>
    </lineage>
</organism>
<sequence length="92" mass="10221">MDRVSKRDLNQHTASVLDRVIETGDVVVTERGVPRWRVSPFQGQDAPLGRMEHDGRYTPPTPTPAPWPSSPGGPKYTDADVDALFDEMHGDH</sequence>
<proteinExistence type="inferred from homology"/>
<reference evidence="3 4" key="1">
    <citation type="submission" date="2018-03" db="EMBL/GenBank/DDBJ databases">
        <title>Genomic Encyclopedia of Archaeal and Bacterial Type Strains, Phase II (KMG-II): from individual species to whole genera.</title>
        <authorList>
            <person name="Goeker M."/>
        </authorList>
    </citation>
    <scope>NUCLEOTIDE SEQUENCE [LARGE SCALE GENOMIC DNA]</scope>
    <source>
        <strain evidence="3 4">DSM 100065</strain>
    </source>
</reference>
<gene>
    <name evidence="3" type="ORF">CLV47_11238</name>
</gene>
<evidence type="ECO:0000256" key="1">
    <source>
        <dbReference type="ARBA" id="ARBA00009981"/>
    </source>
</evidence>
<protein>
    <submittedName>
        <fullName evidence="3">Prevent-host-death family protein</fullName>
    </submittedName>
</protein>
<evidence type="ECO:0000313" key="3">
    <source>
        <dbReference type="EMBL" id="PRZ41005.1"/>
    </source>
</evidence>
<comment type="caution">
    <text evidence="3">The sequence shown here is derived from an EMBL/GenBank/DDBJ whole genome shotgun (WGS) entry which is preliminary data.</text>
</comment>
<dbReference type="SUPFAM" id="SSF143120">
    <property type="entry name" value="YefM-like"/>
    <property type="match status" value="1"/>
</dbReference>
<dbReference type="NCBIfam" id="TIGR01552">
    <property type="entry name" value="phd_fam"/>
    <property type="match status" value="1"/>
</dbReference>